<protein>
    <submittedName>
        <fullName evidence="6">Similar to Calcium/calmodulin-dependent protein kinase kinase 1 acc. no. P97756</fullName>
    </submittedName>
</protein>
<dbReference type="Gene3D" id="1.10.510.10">
    <property type="entry name" value="Transferase(Phosphotransferase) domain 1"/>
    <property type="match status" value="1"/>
</dbReference>
<evidence type="ECO:0000313" key="7">
    <source>
        <dbReference type="Proteomes" id="UP000018144"/>
    </source>
</evidence>
<evidence type="ECO:0000259" key="5">
    <source>
        <dbReference type="PROSITE" id="PS50011"/>
    </source>
</evidence>
<evidence type="ECO:0000256" key="3">
    <source>
        <dbReference type="PROSITE-ProRule" id="PRU10141"/>
    </source>
</evidence>
<keyword evidence="7" id="KW-1185">Reference proteome</keyword>
<name>U4LHY0_PYROM</name>
<evidence type="ECO:0000256" key="2">
    <source>
        <dbReference type="ARBA" id="ARBA00022840"/>
    </source>
</evidence>
<keyword evidence="6" id="KW-0418">Kinase</keyword>
<dbReference type="PANTHER" id="PTHR24346">
    <property type="entry name" value="MAP/MICROTUBULE AFFINITY-REGULATING KINASE"/>
    <property type="match status" value="1"/>
</dbReference>
<dbReference type="AlphaFoldDB" id="U4LHY0"/>
<dbReference type="EMBL" id="HF935648">
    <property type="protein sequence ID" value="CCX11803.1"/>
    <property type="molecule type" value="Genomic_DNA"/>
</dbReference>
<dbReference type="InterPro" id="IPR017441">
    <property type="entry name" value="Protein_kinase_ATP_BS"/>
</dbReference>
<keyword evidence="1 3" id="KW-0547">Nucleotide-binding</keyword>
<dbReference type="eggNOG" id="KOG0585">
    <property type="taxonomic scope" value="Eukaryota"/>
</dbReference>
<feature type="domain" description="Protein kinase" evidence="5">
    <location>
        <begin position="80"/>
        <end position="377"/>
    </location>
</feature>
<dbReference type="InterPro" id="IPR011009">
    <property type="entry name" value="Kinase-like_dom_sf"/>
</dbReference>
<dbReference type="PROSITE" id="PS00108">
    <property type="entry name" value="PROTEIN_KINASE_ST"/>
    <property type="match status" value="1"/>
</dbReference>
<dbReference type="GO" id="GO:0005737">
    <property type="term" value="C:cytoplasm"/>
    <property type="evidence" value="ECO:0007669"/>
    <property type="project" value="TreeGrafter"/>
</dbReference>
<feature type="compositionally biased region" description="Polar residues" evidence="4">
    <location>
        <begin position="28"/>
        <end position="37"/>
    </location>
</feature>
<dbReference type="STRING" id="1076935.U4LHY0"/>
<dbReference type="PROSITE" id="PS00107">
    <property type="entry name" value="PROTEIN_KINASE_ATP"/>
    <property type="match status" value="1"/>
</dbReference>
<dbReference type="PANTHER" id="PTHR24346:SF77">
    <property type="entry name" value="SERINE THREONINE PROTEIN KINASE"/>
    <property type="match status" value="1"/>
</dbReference>
<feature type="binding site" evidence="3">
    <location>
        <position position="110"/>
    </location>
    <ligand>
        <name>ATP</name>
        <dbReference type="ChEBI" id="CHEBI:30616"/>
    </ligand>
</feature>
<dbReference type="OMA" id="QSIRMDP"/>
<evidence type="ECO:0000256" key="4">
    <source>
        <dbReference type="SAM" id="MobiDB-lite"/>
    </source>
</evidence>
<reference evidence="6 7" key="1">
    <citation type="journal article" date="2013" name="PLoS Genet.">
        <title>The genome and development-dependent transcriptomes of Pyronema confluens: a window into fungal evolution.</title>
        <authorList>
            <person name="Traeger S."/>
            <person name="Altegoer F."/>
            <person name="Freitag M."/>
            <person name="Gabaldon T."/>
            <person name="Kempken F."/>
            <person name="Kumar A."/>
            <person name="Marcet-Houben M."/>
            <person name="Poggeler S."/>
            <person name="Stajich J.E."/>
            <person name="Nowrousian M."/>
        </authorList>
    </citation>
    <scope>NUCLEOTIDE SEQUENCE [LARGE SCALE GENOMIC DNA]</scope>
    <source>
        <strain evidence="7">CBS 100304</strain>
        <tissue evidence="6">Vegetative mycelium</tissue>
    </source>
</reference>
<dbReference type="GO" id="GO:0005524">
    <property type="term" value="F:ATP binding"/>
    <property type="evidence" value="ECO:0007669"/>
    <property type="project" value="UniProtKB-UniRule"/>
</dbReference>
<dbReference type="SMART" id="SM00220">
    <property type="entry name" value="S_TKc"/>
    <property type="match status" value="1"/>
</dbReference>
<accession>U4LHY0</accession>
<dbReference type="Proteomes" id="UP000018144">
    <property type="component" value="Unassembled WGS sequence"/>
</dbReference>
<dbReference type="PROSITE" id="PS50011">
    <property type="entry name" value="PROTEIN_KINASE_DOM"/>
    <property type="match status" value="1"/>
</dbReference>
<dbReference type="OrthoDB" id="68483at2759"/>
<feature type="compositionally biased region" description="Polar residues" evidence="4">
    <location>
        <begin position="445"/>
        <end position="458"/>
    </location>
</feature>
<gene>
    <name evidence="6" type="ORF">PCON_11397</name>
</gene>
<keyword evidence="2 3" id="KW-0067">ATP-binding</keyword>
<dbReference type="SUPFAM" id="SSF56112">
    <property type="entry name" value="Protein kinase-like (PK-like)"/>
    <property type="match status" value="1"/>
</dbReference>
<dbReference type="GO" id="GO:0004674">
    <property type="term" value="F:protein serine/threonine kinase activity"/>
    <property type="evidence" value="ECO:0007669"/>
    <property type="project" value="TreeGrafter"/>
</dbReference>
<dbReference type="InterPro" id="IPR008271">
    <property type="entry name" value="Ser/Thr_kinase_AS"/>
</dbReference>
<feature type="region of interest" description="Disordered" evidence="4">
    <location>
        <begin position="428"/>
        <end position="458"/>
    </location>
</feature>
<dbReference type="CDD" id="cd14008">
    <property type="entry name" value="STKc_LKB1_CaMKK"/>
    <property type="match status" value="1"/>
</dbReference>
<feature type="region of interest" description="Disordered" evidence="4">
    <location>
        <begin position="1"/>
        <end position="55"/>
    </location>
</feature>
<sequence>MLSPIRDEAPDRTSDENQSPAQRPYPQQHGSSPSGTFISPARHHRRIPSINRTPVKETLNASLEYDDEDDSGQGMRINQYILKQEIGRGSFGAVHLAVDQQNPDNQYAVKEISKSRLRKKDQANLLRQPPGARRGGGGFHLNRRSVSDITRAQELSNPLYLIREEIAILKKLDHQNVVSLIEVLDDPEGDSFYMVLEWCAKGVIMKVDLDRSADPYPEEQCRLWFRDMILGIEYLHSQGIVHRDIKPDNLLLTSDDVLKIVDFGVSEMFEKDAPMRTAKFAGSPAFLPPELCKVGHGDVDGRAADIWSMGVTLYCLLFGRLPFSHHVLVDLYNAIQEDLIQLPTDIDPDLSDLLHQLLQKDPERRITMKDLRNHAWVTRSGSDPLLSEEDNTTEFIPPTKDELDTAITKSIGNFMAVVRAVRKLKRLTLGRSRNTKPTKEENHPVRSQNAPVDQPGNYQQQLNAAGVNTEISLDGLAHALPTIHCDGEGLLQESQAPSIGLNTMDGETEGAEEWANEKLESHLEN</sequence>
<feature type="compositionally biased region" description="Basic and acidic residues" evidence="4">
    <location>
        <begin position="1"/>
        <end position="15"/>
    </location>
</feature>
<dbReference type="GO" id="GO:0035556">
    <property type="term" value="P:intracellular signal transduction"/>
    <property type="evidence" value="ECO:0007669"/>
    <property type="project" value="TreeGrafter"/>
</dbReference>
<evidence type="ECO:0000313" key="6">
    <source>
        <dbReference type="EMBL" id="CCX11803.1"/>
    </source>
</evidence>
<dbReference type="Gene3D" id="3.30.200.20">
    <property type="entry name" value="Phosphorylase Kinase, domain 1"/>
    <property type="match status" value="1"/>
</dbReference>
<feature type="compositionally biased region" description="Basic and acidic residues" evidence="4">
    <location>
        <begin position="515"/>
        <end position="525"/>
    </location>
</feature>
<dbReference type="InterPro" id="IPR000719">
    <property type="entry name" value="Prot_kinase_dom"/>
</dbReference>
<organism evidence="6 7">
    <name type="scientific">Pyronema omphalodes (strain CBS 100304)</name>
    <name type="common">Pyronema confluens</name>
    <dbReference type="NCBI Taxonomy" id="1076935"/>
    <lineage>
        <taxon>Eukaryota</taxon>
        <taxon>Fungi</taxon>
        <taxon>Dikarya</taxon>
        <taxon>Ascomycota</taxon>
        <taxon>Pezizomycotina</taxon>
        <taxon>Pezizomycetes</taxon>
        <taxon>Pezizales</taxon>
        <taxon>Pyronemataceae</taxon>
        <taxon>Pyronema</taxon>
    </lineage>
</organism>
<keyword evidence="6" id="KW-0808">Transferase</keyword>
<proteinExistence type="predicted"/>
<evidence type="ECO:0000256" key="1">
    <source>
        <dbReference type="ARBA" id="ARBA00022741"/>
    </source>
</evidence>
<dbReference type="FunFam" id="1.10.510.10:FF:000571">
    <property type="entry name" value="Maternal embryonic leucine zipper kinase"/>
    <property type="match status" value="1"/>
</dbReference>
<dbReference type="FunFam" id="3.30.200.20:FF:000447">
    <property type="entry name" value="Calcium/calmodulin dependent protein kinase"/>
    <property type="match status" value="1"/>
</dbReference>
<feature type="region of interest" description="Disordered" evidence="4">
    <location>
        <begin position="494"/>
        <end position="525"/>
    </location>
</feature>
<dbReference type="Pfam" id="PF00069">
    <property type="entry name" value="Pkinase"/>
    <property type="match status" value="1"/>
</dbReference>